<protein>
    <recommendedName>
        <fullName evidence="2">MKRN2 opposite strand protein-like C-terminal domain-containing protein</fullName>
    </recommendedName>
</protein>
<dbReference type="Ensembl" id="ENSSSCT00025044736.1">
    <property type="protein sequence ID" value="ENSSSCP00025019049.1"/>
    <property type="gene ID" value="ENSSSCG00025032907.1"/>
</dbReference>
<dbReference type="Ensembl" id="ENSSSCT00045000741.1">
    <property type="protein sequence ID" value="ENSSSCP00045000382.1"/>
    <property type="gene ID" value="ENSSSCG00045000536.1"/>
</dbReference>
<evidence type="ECO:0000256" key="1">
    <source>
        <dbReference type="SAM" id="Phobius"/>
    </source>
</evidence>
<dbReference type="InterPro" id="IPR032016">
    <property type="entry name" value="MKRN2OS-like"/>
</dbReference>
<dbReference type="Ensembl" id="ENSSSCT00050004229.1">
    <property type="protein sequence ID" value="ENSSSCP00050001639.1"/>
    <property type="gene ID" value="ENSSSCG00050003205.1"/>
</dbReference>
<dbReference type="Proteomes" id="UP000694571">
    <property type="component" value="Unplaced"/>
</dbReference>
<reference evidence="3" key="1">
    <citation type="submission" date="2025-05" db="UniProtKB">
        <authorList>
            <consortium name="Ensembl"/>
        </authorList>
    </citation>
    <scope>IDENTIFICATION</scope>
</reference>
<keyword evidence="1" id="KW-1133">Transmembrane helix</keyword>
<keyword evidence="1" id="KW-0812">Transmembrane</keyword>
<dbReference type="Ensembl" id="ENSSSCT00040066220.1">
    <property type="protein sequence ID" value="ENSSSCP00040028074.1"/>
    <property type="gene ID" value="ENSSSCG00040049106.1"/>
</dbReference>
<evidence type="ECO:0000313" key="3">
    <source>
        <dbReference type="Ensembl" id="ENSSSCP00040028074.1"/>
    </source>
</evidence>
<dbReference type="AlphaFoldDB" id="A0A8D1F0D2"/>
<dbReference type="Pfam" id="PF16044">
    <property type="entry name" value="DUF4796_C"/>
    <property type="match status" value="1"/>
</dbReference>
<dbReference type="Proteomes" id="UP000694726">
    <property type="component" value="Unplaced"/>
</dbReference>
<dbReference type="Ensembl" id="ENSSSCT00015078134.1">
    <property type="protein sequence ID" value="ENSSSCP00015031512.1"/>
    <property type="gene ID" value="ENSSSCG00015058525.1"/>
</dbReference>
<organism evidence="3 4">
    <name type="scientific">Sus scrofa</name>
    <name type="common">Pig</name>
    <dbReference type="NCBI Taxonomy" id="9823"/>
    <lineage>
        <taxon>Eukaryota</taxon>
        <taxon>Metazoa</taxon>
        <taxon>Chordata</taxon>
        <taxon>Craniata</taxon>
        <taxon>Vertebrata</taxon>
        <taxon>Euteleostomi</taxon>
        <taxon>Mammalia</taxon>
        <taxon>Eutheria</taxon>
        <taxon>Laurasiatheria</taxon>
        <taxon>Artiodactyla</taxon>
        <taxon>Suina</taxon>
        <taxon>Suidae</taxon>
        <taxon>Sus</taxon>
    </lineage>
</organism>
<accession>A0A8D1F0D2</accession>
<keyword evidence="1" id="KW-0472">Membrane</keyword>
<dbReference type="Proteomes" id="UP000694722">
    <property type="component" value="Unplaced"/>
</dbReference>
<evidence type="ECO:0000313" key="4">
    <source>
        <dbReference type="Proteomes" id="UP000694722"/>
    </source>
</evidence>
<feature type="domain" description="MKRN2 opposite strand protein-like C-terminal" evidence="2">
    <location>
        <begin position="102"/>
        <end position="213"/>
    </location>
</feature>
<feature type="transmembrane region" description="Helical" evidence="1">
    <location>
        <begin position="90"/>
        <end position="109"/>
    </location>
</feature>
<dbReference type="Proteomes" id="UP000694570">
    <property type="component" value="Unplaced"/>
</dbReference>
<dbReference type="Proteomes" id="UP000694728">
    <property type="component" value="Unplaced"/>
</dbReference>
<dbReference type="Ensembl" id="ENSSSCT00030057525.1">
    <property type="protein sequence ID" value="ENSSSCP00030026133.1"/>
    <property type="gene ID" value="ENSSSCG00030041410.1"/>
</dbReference>
<dbReference type="Proteomes" id="UP000694727">
    <property type="component" value="Unplaced"/>
</dbReference>
<evidence type="ECO:0000259" key="2">
    <source>
        <dbReference type="Pfam" id="PF16044"/>
    </source>
</evidence>
<name>A0A8D1F0D2_PIG</name>
<dbReference type="PANTHER" id="PTHR33963">
    <property type="entry name" value="MKRN2 OPPOSITE STRAND PROTEIN"/>
    <property type="match status" value="1"/>
</dbReference>
<sequence>MHQSLSAGTCCLSKERGGTLCKWRTSTKILGDDSPASAPWGYLRCWVLGQGRQSFLEERLDCVLTATGKCGLGVWGGEATRWLLSGLPGAFSLMLCLPLALAAGVVYNYTVHGVQRDKAGWEQSVSIPLLQPGMFGLMDQWDKYLEDFSTAGAWLPHRYEEDHHNCYSYTLMFINCVLTTEGKERLDKNEFTEKFVVPRTRKASKYITLYRAIEERGFYVTDAPDPGRSPPSGSGLC</sequence>
<dbReference type="InterPro" id="IPR053921">
    <property type="entry name" value="MKRN2OS-like_C"/>
</dbReference>
<proteinExistence type="predicted"/>
<dbReference type="PANTHER" id="PTHR33963:SF2">
    <property type="entry name" value="MKRN2 OPPOSITE STRAND PROTEIN"/>
    <property type="match status" value="1"/>
</dbReference>